<dbReference type="SUPFAM" id="SSF53383">
    <property type="entry name" value="PLP-dependent transferases"/>
    <property type="match status" value="1"/>
</dbReference>
<evidence type="ECO:0000313" key="9">
    <source>
        <dbReference type="Proteomes" id="UP000650477"/>
    </source>
</evidence>
<dbReference type="Gene3D" id="3.40.640.10">
    <property type="entry name" value="Type I PLP-dependent aspartate aminotransferase-like (Major domain)"/>
    <property type="match status" value="1"/>
</dbReference>
<keyword evidence="5 7" id="KW-0456">Lyase</keyword>
<dbReference type="InterPro" id="IPR002129">
    <property type="entry name" value="PyrdxlP-dep_de-COase"/>
</dbReference>
<comment type="similarity">
    <text evidence="2 7">Belongs to the group II decarboxylase family.</text>
</comment>
<dbReference type="InterPro" id="IPR015421">
    <property type="entry name" value="PyrdxlP-dep_Trfase_major"/>
</dbReference>
<proteinExistence type="inferred from homology"/>
<feature type="modified residue" description="N6-(pyridoxal phosphate)lysine" evidence="6">
    <location>
        <position position="302"/>
    </location>
</feature>
<evidence type="ECO:0000256" key="7">
    <source>
        <dbReference type="RuleBase" id="RU000382"/>
    </source>
</evidence>
<evidence type="ECO:0000256" key="6">
    <source>
        <dbReference type="PIRSR" id="PIRSR602129-50"/>
    </source>
</evidence>
<dbReference type="RefSeq" id="WP_193829857.1">
    <property type="nucleotide sequence ID" value="NZ_PKLF01000009.1"/>
</dbReference>
<gene>
    <name evidence="8" type="ORF">CYG68_11200</name>
</gene>
<keyword evidence="4 6" id="KW-0663">Pyridoxal phosphate</keyword>
<evidence type="ECO:0000256" key="5">
    <source>
        <dbReference type="ARBA" id="ARBA00023239"/>
    </source>
</evidence>
<dbReference type="GO" id="GO:0005737">
    <property type="term" value="C:cytoplasm"/>
    <property type="evidence" value="ECO:0007669"/>
    <property type="project" value="TreeGrafter"/>
</dbReference>
<protein>
    <submittedName>
        <fullName evidence="8">Decarboxylase</fullName>
    </submittedName>
</protein>
<comment type="cofactor">
    <cofactor evidence="1 6 7">
        <name>pyridoxal 5'-phosphate</name>
        <dbReference type="ChEBI" id="CHEBI:597326"/>
    </cofactor>
</comment>
<name>A0A8I0Q131_MORMO</name>
<comment type="caution">
    <text evidence="8">The sequence shown here is derived from an EMBL/GenBank/DDBJ whole genome shotgun (WGS) entry which is preliminary data.</text>
</comment>
<evidence type="ECO:0000256" key="2">
    <source>
        <dbReference type="ARBA" id="ARBA00009533"/>
    </source>
</evidence>
<dbReference type="GO" id="GO:0016831">
    <property type="term" value="F:carboxy-lyase activity"/>
    <property type="evidence" value="ECO:0007669"/>
    <property type="project" value="UniProtKB-KW"/>
</dbReference>
<organism evidence="8 9">
    <name type="scientific">Morganella morganii</name>
    <name type="common">Proteus morganii</name>
    <dbReference type="NCBI Taxonomy" id="582"/>
    <lineage>
        <taxon>Bacteria</taxon>
        <taxon>Pseudomonadati</taxon>
        <taxon>Pseudomonadota</taxon>
        <taxon>Gammaproteobacteria</taxon>
        <taxon>Enterobacterales</taxon>
        <taxon>Morganellaceae</taxon>
        <taxon>Morganella</taxon>
    </lineage>
</organism>
<dbReference type="GO" id="GO:0019752">
    <property type="term" value="P:carboxylic acid metabolic process"/>
    <property type="evidence" value="ECO:0007669"/>
    <property type="project" value="InterPro"/>
</dbReference>
<reference evidence="8" key="1">
    <citation type="submission" date="2017-12" db="EMBL/GenBank/DDBJ databases">
        <title>Genome sequencing and analysis.</title>
        <authorList>
            <person name="Huang Y.-T."/>
        </authorList>
    </citation>
    <scope>NUCLEOTIDE SEQUENCE</scope>
    <source>
        <strain evidence="8">VGH116</strain>
    </source>
</reference>
<evidence type="ECO:0000256" key="1">
    <source>
        <dbReference type="ARBA" id="ARBA00001933"/>
    </source>
</evidence>
<dbReference type="Proteomes" id="UP000650477">
    <property type="component" value="Unassembled WGS sequence"/>
</dbReference>
<dbReference type="AlphaFoldDB" id="A0A8I0Q131"/>
<evidence type="ECO:0000256" key="4">
    <source>
        <dbReference type="ARBA" id="ARBA00022898"/>
    </source>
</evidence>
<dbReference type="InterPro" id="IPR015422">
    <property type="entry name" value="PyrdxlP-dep_Trfase_small"/>
</dbReference>
<dbReference type="Pfam" id="PF00282">
    <property type="entry name" value="Pyridoxal_deC"/>
    <property type="match status" value="1"/>
</dbReference>
<dbReference type="InterPro" id="IPR015424">
    <property type="entry name" value="PyrdxlP-dep_Trfase"/>
</dbReference>
<sequence length="499" mass="56238">MKKAIFINKLFSPSASYFQDGIDLCIEEFSRQKDEVNAFNKDALGNTFSSLTIPEKPVNITDYLSDILETVIPACSHLASPTYLGHMTSPLPSFIPEIGRLIQTLNQNMVKMETSRGLTLLERQLLKLLHQEIFNCNDDFYADVNTDFSKTTGIFTSGGTMANLTAMWVATRQVRQKTESQLAVIGSELLHYSFDKAATLLGFELYRLPVNQQQKLPVDRIEQQIQECTKQGITVAAIVGIAGTTDFGSIDSLSEIAELGRRYGIHVHIDAAWGGAFILSHEHKSLLAGLELADTVTVDGHKQMLMPIGTGMLFFKKPELSRVLVHTAPYAVRKTSLDQGRFTLEGTRPANMLYLHACLHLIGKQGYGELFGTAMDNIKNMAGYIKNNPAFELLTEPTINILSYRFIPKRFRNKTLTEEDNQQISQFNYLLQKIQRGRGKSFVSRSVRKFAYYGNKELVFLRVVVLNPCVEKEHILFMLQDQLDIADDIEQNYDLLITQ</sequence>
<keyword evidence="3" id="KW-0210">Decarboxylase</keyword>
<accession>A0A8I0Q131</accession>
<evidence type="ECO:0000256" key="3">
    <source>
        <dbReference type="ARBA" id="ARBA00022793"/>
    </source>
</evidence>
<dbReference type="PANTHER" id="PTHR45677:SF8">
    <property type="entry name" value="CYSTEINE SULFINIC ACID DECARBOXYLASE"/>
    <property type="match status" value="1"/>
</dbReference>
<dbReference type="PANTHER" id="PTHR45677">
    <property type="entry name" value="GLUTAMATE DECARBOXYLASE-RELATED"/>
    <property type="match status" value="1"/>
</dbReference>
<evidence type="ECO:0000313" key="8">
    <source>
        <dbReference type="EMBL" id="MBE8612974.1"/>
    </source>
</evidence>
<dbReference type="EMBL" id="PKLF01000009">
    <property type="protein sequence ID" value="MBE8612974.1"/>
    <property type="molecule type" value="Genomic_DNA"/>
</dbReference>
<dbReference type="GO" id="GO:0030170">
    <property type="term" value="F:pyridoxal phosphate binding"/>
    <property type="evidence" value="ECO:0007669"/>
    <property type="project" value="InterPro"/>
</dbReference>
<dbReference type="Gene3D" id="3.90.1150.10">
    <property type="entry name" value="Aspartate Aminotransferase, domain 1"/>
    <property type="match status" value="1"/>
</dbReference>